<evidence type="ECO:0000259" key="3">
    <source>
        <dbReference type="Pfam" id="PF00294"/>
    </source>
</evidence>
<dbReference type="InterPro" id="IPR029056">
    <property type="entry name" value="Ribokinase-like"/>
</dbReference>
<dbReference type="InterPro" id="IPR011611">
    <property type="entry name" value="PfkB_dom"/>
</dbReference>
<evidence type="ECO:0000256" key="2">
    <source>
        <dbReference type="ARBA" id="ARBA00022777"/>
    </source>
</evidence>
<proteinExistence type="predicted"/>
<sequence>MVTGDRQLDVAFVGRANVDITVRVPSRAVPGRTVFASSPAAIAAGGKSLNQAIAAACAGARVGLVGNAGADSWGHLVVEALQAAQVDTSLFSLVPSASTGAAIIEIGPDGENCIVLALSPETELTPEQVSARLGHLRAGVVVTQFDLQPDTVDAVLRYQQADVRIGNLVPHPGVGRAGLAGLDLYVVNEQEAAAILGCHHGDPMDAARDLRKFGVRAAVVTAGSRGAAYSSPDETALVPAKQVSAVDTSGAGDVFLGVLATQLAQRAPLSHAMVRAVEAGSVAVQYPGPRPPAAILSETTLGGERRHVSP</sequence>
<protein>
    <submittedName>
        <fullName evidence="4">PfkB family carbohydrate kinase</fullName>
    </submittedName>
</protein>
<dbReference type="Gene3D" id="3.40.1190.20">
    <property type="match status" value="1"/>
</dbReference>
<dbReference type="PANTHER" id="PTHR10584:SF166">
    <property type="entry name" value="RIBOKINASE"/>
    <property type="match status" value="1"/>
</dbReference>
<keyword evidence="5" id="KW-1185">Reference proteome</keyword>
<dbReference type="PRINTS" id="PR00990">
    <property type="entry name" value="RIBOKINASE"/>
</dbReference>
<dbReference type="SUPFAM" id="SSF53613">
    <property type="entry name" value="Ribokinase-like"/>
    <property type="match status" value="1"/>
</dbReference>
<feature type="domain" description="Carbohydrate kinase PfkB" evidence="3">
    <location>
        <begin position="9"/>
        <end position="292"/>
    </location>
</feature>
<evidence type="ECO:0000313" key="5">
    <source>
        <dbReference type="Proteomes" id="UP001597260"/>
    </source>
</evidence>
<accession>A0ABW3YPX6</accession>
<comment type="caution">
    <text evidence="4">The sequence shown here is derived from an EMBL/GenBank/DDBJ whole genome shotgun (WGS) entry which is preliminary data.</text>
</comment>
<reference evidence="5" key="1">
    <citation type="journal article" date="2019" name="Int. J. Syst. Evol. Microbiol.">
        <title>The Global Catalogue of Microorganisms (GCM) 10K type strain sequencing project: providing services to taxonomists for standard genome sequencing and annotation.</title>
        <authorList>
            <consortium name="The Broad Institute Genomics Platform"/>
            <consortium name="The Broad Institute Genome Sequencing Center for Infectious Disease"/>
            <person name="Wu L."/>
            <person name="Ma J."/>
        </authorList>
    </citation>
    <scope>NUCLEOTIDE SEQUENCE [LARGE SCALE GENOMIC DNA]</scope>
    <source>
        <strain evidence="5">JCM 31037</strain>
    </source>
</reference>
<evidence type="ECO:0000313" key="4">
    <source>
        <dbReference type="EMBL" id="MFD1325425.1"/>
    </source>
</evidence>
<dbReference type="RefSeq" id="WP_377577746.1">
    <property type="nucleotide sequence ID" value="NZ_JBHTMP010000078.1"/>
</dbReference>
<dbReference type="InterPro" id="IPR002139">
    <property type="entry name" value="Ribo/fructo_kinase"/>
</dbReference>
<dbReference type="PANTHER" id="PTHR10584">
    <property type="entry name" value="SUGAR KINASE"/>
    <property type="match status" value="1"/>
</dbReference>
<keyword evidence="2 4" id="KW-0418">Kinase</keyword>
<dbReference type="GO" id="GO:0016301">
    <property type="term" value="F:kinase activity"/>
    <property type="evidence" value="ECO:0007669"/>
    <property type="project" value="UniProtKB-KW"/>
</dbReference>
<evidence type="ECO:0000256" key="1">
    <source>
        <dbReference type="ARBA" id="ARBA00022679"/>
    </source>
</evidence>
<name>A0ABW3YPX6_9ACTN</name>
<dbReference type="Pfam" id="PF00294">
    <property type="entry name" value="PfkB"/>
    <property type="match status" value="1"/>
</dbReference>
<dbReference type="EMBL" id="JBHTMP010000078">
    <property type="protein sequence ID" value="MFD1325425.1"/>
    <property type="molecule type" value="Genomic_DNA"/>
</dbReference>
<gene>
    <name evidence="4" type="ORF">ACFQ4H_30510</name>
</gene>
<keyword evidence="1" id="KW-0808">Transferase</keyword>
<organism evidence="4 5">
    <name type="scientific">Micromonospora sonneratiae</name>
    <dbReference type="NCBI Taxonomy" id="1184706"/>
    <lineage>
        <taxon>Bacteria</taxon>
        <taxon>Bacillati</taxon>
        <taxon>Actinomycetota</taxon>
        <taxon>Actinomycetes</taxon>
        <taxon>Micromonosporales</taxon>
        <taxon>Micromonosporaceae</taxon>
        <taxon>Micromonospora</taxon>
    </lineage>
</organism>
<dbReference type="Proteomes" id="UP001597260">
    <property type="component" value="Unassembled WGS sequence"/>
</dbReference>